<evidence type="ECO:0000256" key="1">
    <source>
        <dbReference type="ARBA" id="ARBA00006484"/>
    </source>
</evidence>
<dbReference type="CDD" id="cd05233">
    <property type="entry name" value="SDR_c"/>
    <property type="match status" value="1"/>
</dbReference>
<evidence type="ECO:0000313" key="3">
    <source>
        <dbReference type="EMBL" id="RLP09667.1"/>
    </source>
</evidence>
<dbReference type="AlphaFoldDB" id="A0A383S835"/>
<accession>A0A383S835</accession>
<comment type="similarity">
    <text evidence="1">Belongs to the short-chain dehydrogenases/reductases (SDR) family.</text>
</comment>
<reference evidence="5" key="2">
    <citation type="submission" date="2018-08" db="EMBL/GenBank/DDBJ databases">
        <authorList>
            <person name="Hornung B."/>
        </authorList>
    </citation>
    <scope>NUCLEOTIDE SEQUENCE [LARGE SCALE GENOMIC DNA]</scope>
</reference>
<dbReference type="SUPFAM" id="SSF51735">
    <property type="entry name" value="NAD(P)-binding Rossmann-fold domains"/>
    <property type="match status" value="1"/>
</dbReference>
<dbReference type="PANTHER" id="PTHR43669">
    <property type="entry name" value="5-KETO-D-GLUCONATE 5-REDUCTASE"/>
    <property type="match status" value="1"/>
</dbReference>
<dbReference type="InterPro" id="IPR036291">
    <property type="entry name" value="NAD(P)-bd_dom_sf"/>
</dbReference>
<evidence type="ECO:0000256" key="2">
    <source>
        <dbReference type="ARBA" id="ARBA00023002"/>
    </source>
</evidence>
<dbReference type="Proteomes" id="UP000263928">
    <property type="component" value="Unassembled WGS sequence"/>
</dbReference>
<dbReference type="FunFam" id="3.40.50.720:FF:000084">
    <property type="entry name" value="Short-chain dehydrogenase reductase"/>
    <property type="match status" value="1"/>
</dbReference>
<reference evidence="4" key="1">
    <citation type="submission" date="2018-08" db="EMBL/GenBank/DDBJ databases">
        <authorList>
            <person name="Ferrada E.E."/>
            <person name="Latorre B.A."/>
        </authorList>
    </citation>
    <scope>NUCLEOTIDE SEQUENCE [LARGE SCALE GENOMIC DNA]</scope>
    <source>
        <strain evidence="4">Propionibacterium_australiense1</strain>
    </source>
</reference>
<dbReference type="PRINTS" id="PR00081">
    <property type="entry name" value="GDHRDH"/>
</dbReference>
<dbReference type="PANTHER" id="PTHR43669:SF3">
    <property type="entry name" value="ALCOHOL DEHYDROGENASE, PUTATIVE (AFU_ORTHOLOGUE AFUA_3G03445)-RELATED"/>
    <property type="match status" value="1"/>
</dbReference>
<dbReference type="Pfam" id="PF13561">
    <property type="entry name" value="adh_short_C2"/>
    <property type="match status" value="1"/>
</dbReference>
<dbReference type="Proteomes" id="UP000279336">
    <property type="component" value="Unassembled WGS sequence"/>
</dbReference>
<sequence length="257" mass="26814">MDALERFAGKTVVITGAGGNIGSGISRRFSAEGANVVLLGRRRDRLDGLVAELGERHTLALTADVTVRDDLVTAMDAAAGRFGGIDVLVANAGTNIPRPFEELTEDDWHHLMDVNAGSAFTTAQTALPYLKESRGSIVTIAATNGLGGDRKGSAFNAAKGAVVNFTRGLAYELGEFGIRVNAVAPALTVSDEFAQTPPVSEWVRLSEYRQALTGHGRPEDVAAAVAFLASADARFITGAILPVDGGISAASGLPEFF</sequence>
<name>A0A383S835_9ACTN</name>
<organism evidence="4 5">
    <name type="scientific">Propionibacterium australiense</name>
    <dbReference type="NCBI Taxonomy" id="119981"/>
    <lineage>
        <taxon>Bacteria</taxon>
        <taxon>Bacillati</taxon>
        <taxon>Actinomycetota</taxon>
        <taxon>Actinomycetes</taxon>
        <taxon>Propionibacteriales</taxon>
        <taxon>Propionibacteriaceae</taxon>
        <taxon>Propionibacterium</taxon>
    </lineage>
</organism>
<dbReference type="EMBL" id="RCIW01000010">
    <property type="protein sequence ID" value="RLP09667.1"/>
    <property type="molecule type" value="Genomic_DNA"/>
</dbReference>
<dbReference type="EMBL" id="UNQJ01000009">
    <property type="protein sequence ID" value="SYZ33574.1"/>
    <property type="molecule type" value="Genomic_DNA"/>
</dbReference>
<dbReference type="GO" id="GO:0016491">
    <property type="term" value="F:oxidoreductase activity"/>
    <property type="evidence" value="ECO:0007669"/>
    <property type="project" value="UniProtKB-KW"/>
</dbReference>
<evidence type="ECO:0000313" key="5">
    <source>
        <dbReference type="Proteomes" id="UP000263928"/>
    </source>
</evidence>
<proteinExistence type="inferred from homology"/>
<dbReference type="RefSeq" id="WP_119161911.1">
    <property type="nucleotide sequence ID" value="NZ_LR134442.1"/>
</dbReference>
<keyword evidence="5" id="KW-1185">Reference proteome</keyword>
<gene>
    <name evidence="3" type="ORF">D7U36_07710</name>
    <name evidence="4" type="ORF">PROPAUS_1493</name>
</gene>
<dbReference type="Gene3D" id="3.40.50.720">
    <property type="entry name" value="NAD(P)-binding Rossmann-like Domain"/>
    <property type="match status" value="1"/>
</dbReference>
<reference evidence="3 6" key="3">
    <citation type="submission" date="2018-10" db="EMBL/GenBank/DDBJ databases">
        <title>Propionibacterium australiense Genome Sequencing and Assembly.</title>
        <authorList>
            <person name="Bernier A.-M."/>
            <person name="Bernard K."/>
        </authorList>
    </citation>
    <scope>NUCLEOTIDE SEQUENCE [LARGE SCALE GENOMIC DNA]</scope>
    <source>
        <strain evidence="3 6">NML98A078</strain>
    </source>
</reference>
<dbReference type="PRINTS" id="PR00080">
    <property type="entry name" value="SDRFAMILY"/>
</dbReference>
<evidence type="ECO:0000313" key="4">
    <source>
        <dbReference type="EMBL" id="SYZ33574.1"/>
    </source>
</evidence>
<dbReference type="InterPro" id="IPR002347">
    <property type="entry name" value="SDR_fam"/>
</dbReference>
<keyword evidence="2" id="KW-0560">Oxidoreductase</keyword>
<evidence type="ECO:0000313" key="6">
    <source>
        <dbReference type="Proteomes" id="UP000279336"/>
    </source>
</evidence>
<dbReference type="OrthoDB" id="9804774at2"/>
<protein>
    <submittedName>
        <fullName evidence="3">SDR family oxidoreductase</fullName>
    </submittedName>
    <submittedName>
        <fullName evidence="4">Short-chain dehydrogenase/reductase SDR</fullName>
    </submittedName>
</protein>